<feature type="non-terminal residue" evidence="4">
    <location>
        <position position="1"/>
    </location>
</feature>
<evidence type="ECO:0000313" key="5">
    <source>
        <dbReference type="Proteomes" id="UP000269721"/>
    </source>
</evidence>
<dbReference type="AlphaFoldDB" id="A0A4P9WQA9"/>
<evidence type="ECO:0000259" key="3">
    <source>
        <dbReference type="PROSITE" id="PS51677"/>
    </source>
</evidence>
<evidence type="ECO:0000313" key="4">
    <source>
        <dbReference type="EMBL" id="RKO93988.1"/>
    </source>
</evidence>
<keyword evidence="1" id="KW-0479">Metal-binding</keyword>
<dbReference type="InterPro" id="IPR011330">
    <property type="entry name" value="Glyco_hydro/deAcase_b/a-brl"/>
</dbReference>
<dbReference type="PROSITE" id="PS51677">
    <property type="entry name" value="NODB"/>
    <property type="match status" value="1"/>
</dbReference>
<dbReference type="PANTHER" id="PTHR10587:SF133">
    <property type="entry name" value="CHITIN DEACETYLASE 1-RELATED"/>
    <property type="match status" value="1"/>
</dbReference>
<feature type="domain" description="NodB homology" evidence="3">
    <location>
        <begin position="8"/>
        <end position="134"/>
    </location>
</feature>
<proteinExistence type="predicted"/>
<accession>A0A4P9WQA9</accession>
<dbReference type="GO" id="GO:0005975">
    <property type="term" value="P:carbohydrate metabolic process"/>
    <property type="evidence" value="ECO:0007669"/>
    <property type="project" value="InterPro"/>
</dbReference>
<reference evidence="5" key="1">
    <citation type="journal article" date="2018" name="Nat. Microbiol.">
        <title>Leveraging single-cell genomics to expand the fungal tree of life.</title>
        <authorList>
            <person name="Ahrendt S.R."/>
            <person name="Quandt C.A."/>
            <person name="Ciobanu D."/>
            <person name="Clum A."/>
            <person name="Salamov A."/>
            <person name="Andreopoulos B."/>
            <person name="Cheng J.F."/>
            <person name="Woyke T."/>
            <person name="Pelin A."/>
            <person name="Henrissat B."/>
            <person name="Reynolds N.K."/>
            <person name="Benny G.L."/>
            <person name="Smith M.E."/>
            <person name="James T.Y."/>
            <person name="Grigoriev I.V."/>
        </authorList>
    </citation>
    <scope>NUCLEOTIDE SEQUENCE [LARGE SCALE GENOMIC DNA]</scope>
</reference>
<dbReference type="Pfam" id="PF01522">
    <property type="entry name" value="Polysacc_deac_1"/>
    <property type="match status" value="1"/>
</dbReference>
<organism evidence="4 5">
    <name type="scientific">Blyttiomyces helicus</name>
    <dbReference type="NCBI Taxonomy" id="388810"/>
    <lineage>
        <taxon>Eukaryota</taxon>
        <taxon>Fungi</taxon>
        <taxon>Fungi incertae sedis</taxon>
        <taxon>Chytridiomycota</taxon>
        <taxon>Chytridiomycota incertae sedis</taxon>
        <taxon>Chytridiomycetes</taxon>
        <taxon>Chytridiomycetes incertae sedis</taxon>
        <taxon>Blyttiomyces</taxon>
    </lineage>
</organism>
<dbReference type="PANTHER" id="PTHR10587">
    <property type="entry name" value="GLYCOSYL TRANSFERASE-RELATED"/>
    <property type="match status" value="1"/>
</dbReference>
<sequence length="134" mass="14688">LTNCPGTNVLGLSYDDAPSGPQQENVSTVNLVAKLATLNQTATFFVKGSSIAYNPSVLQSMHNAGHELAVHTWTHTALTTLTNEQIVAEIKYTEAIIFYLTGQRPRYARSPYGDTDNRVRAIIGAMGYELVNWD</sequence>
<dbReference type="Proteomes" id="UP000269721">
    <property type="component" value="Unassembled WGS sequence"/>
</dbReference>
<dbReference type="OrthoDB" id="2145317at2759"/>
<evidence type="ECO:0000256" key="2">
    <source>
        <dbReference type="ARBA" id="ARBA00022801"/>
    </source>
</evidence>
<keyword evidence="5" id="KW-1185">Reference proteome</keyword>
<feature type="non-terminal residue" evidence="4">
    <location>
        <position position="134"/>
    </location>
</feature>
<dbReference type="GO" id="GO:0046872">
    <property type="term" value="F:metal ion binding"/>
    <property type="evidence" value="ECO:0007669"/>
    <property type="project" value="UniProtKB-KW"/>
</dbReference>
<dbReference type="EMBL" id="KZ994046">
    <property type="protein sequence ID" value="RKO93988.1"/>
    <property type="molecule type" value="Genomic_DNA"/>
</dbReference>
<dbReference type="InterPro" id="IPR050248">
    <property type="entry name" value="Polysacc_deacetylase_ArnD"/>
</dbReference>
<dbReference type="GO" id="GO:0009272">
    <property type="term" value="P:fungal-type cell wall biogenesis"/>
    <property type="evidence" value="ECO:0007669"/>
    <property type="project" value="UniProtKB-ARBA"/>
</dbReference>
<dbReference type="GO" id="GO:0004099">
    <property type="term" value="F:chitin deacetylase activity"/>
    <property type="evidence" value="ECO:0007669"/>
    <property type="project" value="TreeGrafter"/>
</dbReference>
<name>A0A4P9WQA9_9FUNG</name>
<gene>
    <name evidence="4" type="ORF">BDK51DRAFT_12828</name>
</gene>
<dbReference type="InterPro" id="IPR002509">
    <property type="entry name" value="NODB_dom"/>
</dbReference>
<dbReference type="GO" id="GO:0016020">
    <property type="term" value="C:membrane"/>
    <property type="evidence" value="ECO:0007669"/>
    <property type="project" value="TreeGrafter"/>
</dbReference>
<evidence type="ECO:0000256" key="1">
    <source>
        <dbReference type="ARBA" id="ARBA00022723"/>
    </source>
</evidence>
<dbReference type="Gene3D" id="3.20.20.370">
    <property type="entry name" value="Glycoside hydrolase/deacetylase"/>
    <property type="match status" value="1"/>
</dbReference>
<protein>
    <recommendedName>
        <fullName evidence="3">NodB homology domain-containing protein</fullName>
    </recommendedName>
</protein>
<dbReference type="SUPFAM" id="SSF88713">
    <property type="entry name" value="Glycoside hydrolase/deacetylase"/>
    <property type="match status" value="1"/>
</dbReference>
<keyword evidence="2" id="KW-0378">Hydrolase</keyword>